<feature type="region of interest" description="Disordered" evidence="4">
    <location>
        <begin position="442"/>
        <end position="541"/>
    </location>
</feature>
<dbReference type="Pfam" id="PF04548">
    <property type="entry name" value="AIG1"/>
    <property type="match status" value="2"/>
</dbReference>
<dbReference type="PANTHER" id="PTHR10903:SF167">
    <property type="entry name" value="GTPASE IMAP FAMILY MEMBER 6-RELATED"/>
    <property type="match status" value="1"/>
</dbReference>
<feature type="region of interest" description="Disordered" evidence="4">
    <location>
        <begin position="790"/>
        <end position="818"/>
    </location>
</feature>
<keyword evidence="2" id="KW-0547">Nucleotide-binding</keyword>
<reference evidence="6 7" key="1">
    <citation type="submission" date="2020-02" db="EMBL/GenBank/DDBJ databases">
        <title>A chromosome-scale genome assembly of the black bullhead catfish (Ameiurus melas).</title>
        <authorList>
            <person name="Wen M."/>
            <person name="Zham M."/>
            <person name="Cabau C."/>
            <person name="Klopp C."/>
            <person name="Donnadieu C."/>
            <person name="Roques C."/>
            <person name="Bouchez O."/>
            <person name="Lampietro C."/>
            <person name="Jouanno E."/>
            <person name="Herpin A."/>
            <person name="Louis A."/>
            <person name="Berthelot C."/>
            <person name="Parey E."/>
            <person name="Roest-Crollius H."/>
            <person name="Braasch I."/>
            <person name="Postlethwait J."/>
            <person name="Robinson-Rechavi M."/>
            <person name="Echchiki A."/>
            <person name="Begum T."/>
            <person name="Montfort J."/>
            <person name="Schartl M."/>
            <person name="Bobe J."/>
            <person name="Guiguen Y."/>
        </authorList>
    </citation>
    <scope>NUCLEOTIDE SEQUENCE [LARGE SCALE GENOMIC DNA]</scope>
    <source>
        <strain evidence="6">M_S1</strain>
        <tissue evidence="6">Blood</tissue>
    </source>
</reference>
<dbReference type="PANTHER" id="PTHR10903">
    <property type="entry name" value="GTPASE, IMAP FAMILY MEMBER-RELATED"/>
    <property type="match status" value="1"/>
</dbReference>
<evidence type="ECO:0000313" key="6">
    <source>
        <dbReference type="EMBL" id="KAF4080130.1"/>
    </source>
</evidence>
<feature type="domain" description="AIG1-type G" evidence="5">
    <location>
        <begin position="15"/>
        <end position="213"/>
    </location>
</feature>
<evidence type="ECO:0000256" key="1">
    <source>
        <dbReference type="ARBA" id="ARBA00008535"/>
    </source>
</evidence>
<feature type="region of interest" description="Disordered" evidence="4">
    <location>
        <begin position="557"/>
        <end position="595"/>
    </location>
</feature>
<sequence length="920" mass="98182">MDALSRDSSGGRADIPELRLILVGNIGCGKTLTADTLLNDSSSISTLIPSRLSELRRGVSEGRHLKVVETPRWYWKGKHVDVSVQRETERALSLVAPGPHAFLILVPVGQVTEMDNQIPSELERVFGKGALEHSLVLLTCGDYLIGRDHEQYMRLDEPRLGRMVDECGGRLHVINNRRPANRQQVISLLEKVEQLTESTGGCYLPTPMQKEAEDQLYEKEREFQRRYSLREKELVQLDHSTLTQTMWSNDETSEESRRRGKIRVRSMGPTTGRVVSERLANGLHSQSWDEAPPEGLNQKKSSFKLTKEGAILSQLSETEQPVRKQNNPSFINSIHYHISTTDDTSSAPPSSPSPIDAITSYSPSSATFSTAISSSPTKASFSSSLDTFSSSNVLSSSSPSTKASSSSSPSTKASFRSSSTAISSPAKASFSSSFDTFSSSNILPSSSPNTKASSSSSSSSSTNAFSSSSPSTNAFSSSSPSTKSSSSSSPSTNAFSSSSPSTKASSSSSPSTNAFSSSSPSTKASSSSSPSTNDFSSSSPSTKASLLSSPTTFSSFSPSTNASSSSSPSTKASFSSSSTALSSRPTTASYSSFSSGSSDELKLVLLGRTGSGKSAAGNIILGRDEFKLRGDDATGATTQSCVIGTAVIGQKQVTVVDTPDWFWPSCPPEKLETHLSSCMDLCAPGPHAFLLCVPVTLPGRSHLHDLGSIRNSFGPSAILRHTLVLFTHSDMLKDRNVEEYIAAKRPELLELVEKCGDRYHVLKQGRNEGNIEELLEKVEQVVKENSGSHYSYQGQEEFGSERTTQLRRGRGVEDDVDRGLSATLHSLREEEEVEQEEKNAKPVEFAASSVTSVLGSVLRFVGQKVGEGAKQVPKLVAGGAVLGGVLGLYVGGPVGGAVGATAGSVAAEYGRRKYNKPKTD</sequence>
<dbReference type="Proteomes" id="UP000593565">
    <property type="component" value="Unassembled WGS sequence"/>
</dbReference>
<evidence type="ECO:0000256" key="2">
    <source>
        <dbReference type="ARBA" id="ARBA00022741"/>
    </source>
</evidence>
<proteinExistence type="inferred from homology"/>
<dbReference type="Gene3D" id="3.40.50.300">
    <property type="entry name" value="P-loop containing nucleotide triphosphate hydrolases"/>
    <property type="match status" value="2"/>
</dbReference>
<evidence type="ECO:0000313" key="7">
    <source>
        <dbReference type="Proteomes" id="UP000593565"/>
    </source>
</evidence>
<comment type="caution">
    <text evidence="6">The sequence shown here is derived from an EMBL/GenBank/DDBJ whole genome shotgun (WGS) entry which is preliminary data.</text>
</comment>
<comment type="similarity">
    <text evidence="1">Belongs to the TRAFAC class TrmE-Era-EngA-EngB-Septin-like GTPase superfamily. AIG1/Toc34/Toc159-like paraseptin GTPase family. IAN subfamily.</text>
</comment>
<evidence type="ECO:0000256" key="4">
    <source>
        <dbReference type="SAM" id="MobiDB-lite"/>
    </source>
</evidence>
<feature type="region of interest" description="Disordered" evidence="4">
    <location>
        <begin position="392"/>
        <end position="418"/>
    </location>
</feature>
<dbReference type="PROSITE" id="PS51720">
    <property type="entry name" value="G_AIG1"/>
    <property type="match status" value="2"/>
</dbReference>
<dbReference type="EMBL" id="JAAGNN010000014">
    <property type="protein sequence ID" value="KAF4080130.1"/>
    <property type="molecule type" value="Genomic_DNA"/>
</dbReference>
<feature type="domain" description="AIG1-type G" evidence="5">
    <location>
        <begin position="598"/>
        <end position="799"/>
    </location>
</feature>
<organism evidence="6 7">
    <name type="scientific">Ameiurus melas</name>
    <name type="common">Black bullhead</name>
    <name type="synonym">Silurus melas</name>
    <dbReference type="NCBI Taxonomy" id="219545"/>
    <lineage>
        <taxon>Eukaryota</taxon>
        <taxon>Metazoa</taxon>
        <taxon>Chordata</taxon>
        <taxon>Craniata</taxon>
        <taxon>Vertebrata</taxon>
        <taxon>Euteleostomi</taxon>
        <taxon>Actinopterygii</taxon>
        <taxon>Neopterygii</taxon>
        <taxon>Teleostei</taxon>
        <taxon>Ostariophysi</taxon>
        <taxon>Siluriformes</taxon>
        <taxon>Ictaluridae</taxon>
        <taxon>Ameiurus</taxon>
    </lineage>
</organism>
<dbReference type="AlphaFoldDB" id="A0A7J6ABY1"/>
<dbReference type="InterPro" id="IPR006703">
    <property type="entry name" value="G_AIG1"/>
</dbReference>
<dbReference type="InterPro" id="IPR027417">
    <property type="entry name" value="P-loop_NTPase"/>
</dbReference>
<feature type="region of interest" description="Disordered" evidence="4">
    <location>
        <begin position="247"/>
        <end position="273"/>
    </location>
</feature>
<evidence type="ECO:0000259" key="5">
    <source>
        <dbReference type="PROSITE" id="PS51720"/>
    </source>
</evidence>
<protein>
    <recommendedName>
        <fullName evidence="5">AIG1-type G domain-containing protein</fullName>
    </recommendedName>
</protein>
<evidence type="ECO:0000256" key="3">
    <source>
        <dbReference type="ARBA" id="ARBA00023134"/>
    </source>
</evidence>
<dbReference type="SUPFAM" id="SSF52540">
    <property type="entry name" value="P-loop containing nucleoside triphosphate hydrolases"/>
    <property type="match status" value="2"/>
</dbReference>
<dbReference type="FunFam" id="3.40.50.300:FF:002274">
    <property type="entry name" value="Si:dkeyp-69e1.8"/>
    <property type="match status" value="1"/>
</dbReference>
<dbReference type="InterPro" id="IPR045058">
    <property type="entry name" value="GIMA/IAN/Toc"/>
</dbReference>
<name>A0A7J6ABY1_AMEME</name>
<keyword evidence="3" id="KW-0342">GTP-binding</keyword>
<dbReference type="GO" id="GO:0005525">
    <property type="term" value="F:GTP binding"/>
    <property type="evidence" value="ECO:0007669"/>
    <property type="project" value="UniProtKB-KW"/>
</dbReference>
<accession>A0A7J6ABY1</accession>
<keyword evidence="7" id="KW-1185">Reference proteome</keyword>
<gene>
    <name evidence="6" type="ORF">AMELA_G00166900</name>
</gene>